<keyword evidence="1" id="KW-0732">Signal</keyword>
<dbReference type="AlphaFoldDB" id="A0AAU7LT91"/>
<dbReference type="EMBL" id="CP157675">
    <property type="protein sequence ID" value="XBP70830.1"/>
    <property type="molecule type" value="Genomic_DNA"/>
</dbReference>
<evidence type="ECO:0000256" key="1">
    <source>
        <dbReference type="SAM" id="SignalP"/>
    </source>
</evidence>
<name>A0AAU7LT91_9BURK</name>
<sequence>MIRPWQPIFTALRTTAVLTVALAAASSHAFVVSISAGTRSLYLQVGAGTMTGGGGRFDSGGVPGNNATINSVSVTVPAASLGAGTRAMTTNSTVTISPYDSFVFCSVPSQVYVGGFYRTPGAASNATLTVTAPSTLVSGAGNTIAFNTISWISGGNGDPTATIPSGTFVGGATQTLLSVARNTWFESCLQFNYANAQLVPAGTFNGRVSYTLTAP</sequence>
<feature type="chain" id="PRO_5043997594" evidence="1">
    <location>
        <begin position="30"/>
        <end position="215"/>
    </location>
</feature>
<reference evidence="2" key="1">
    <citation type="submission" date="2024-05" db="EMBL/GenBank/DDBJ databases">
        <authorList>
            <person name="Bunk B."/>
            <person name="Swiderski J."/>
            <person name="Sproer C."/>
            <person name="Thiel V."/>
        </authorList>
    </citation>
    <scope>NUCLEOTIDE SEQUENCE</scope>
    <source>
        <strain evidence="2">DSM 17735</strain>
    </source>
</reference>
<proteinExistence type="predicted"/>
<organism evidence="2">
    <name type="scientific">Polaromonas hydrogenivorans</name>
    <dbReference type="NCBI Taxonomy" id="335476"/>
    <lineage>
        <taxon>Bacteria</taxon>
        <taxon>Pseudomonadati</taxon>
        <taxon>Pseudomonadota</taxon>
        <taxon>Betaproteobacteria</taxon>
        <taxon>Burkholderiales</taxon>
        <taxon>Comamonadaceae</taxon>
        <taxon>Polaromonas</taxon>
    </lineage>
</organism>
<feature type="signal peptide" evidence="1">
    <location>
        <begin position="1"/>
        <end position="29"/>
    </location>
</feature>
<gene>
    <name evidence="2" type="ORF">ABLV49_03190</name>
</gene>
<evidence type="ECO:0000313" key="2">
    <source>
        <dbReference type="EMBL" id="XBP70830.1"/>
    </source>
</evidence>
<accession>A0AAU7LT91</accession>
<dbReference type="RefSeq" id="WP_349280158.1">
    <property type="nucleotide sequence ID" value="NZ_CP157675.1"/>
</dbReference>
<protein>
    <submittedName>
        <fullName evidence="2">Uncharacterized protein</fullName>
    </submittedName>
</protein>